<name>A0ABS6MQI6_9GAMM</name>
<sequence length="113" mass="12200">MKSELARRKFDWDKHSLVDDRRRHIIKVLAGAGLVLGSGFAGKLAFAGLFGKPAGQIVTWLGEPGLSAPAGHVMLQPLLHQTNRVLDDALALGHRYLLIPLKCGVALIITSNL</sequence>
<protein>
    <submittedName>
        <fullName evidence="1">Uncharacterized protein</fullName>
    </submittedName>
</protein>
<organism evidence="1 2">
    <name type="scientific">Arsukibacterium indicum</name>
    <dbReference type="NCBI Taxonomy" id="2848612"/>
    <lineage>
        <taxon>Bacteria</taxon>
        <taxon>Pseudomonadati</taxon>
        <taxon>Pseudomonadota</taxon>
        <taxon>Gammaproteobacteria</taxon>
        <taxon>Chromatiales</taxon>
        <taxon>Chromatiaceae</taxon>
        <taxon>Arsukibacterium</taxon>
    </lineage>
</organism>
<dbReference type="Proteomes" id="UP000704611">
    <property type="component" value="Unassembled WGS sequence"/>
</dbReference>
<evidence type="ECO:0000313" key="2">
    <source>
        <dbReference type="Proteomes" id="UP000704611"/>
    </source>
</evidence>
<comment type="caution">
    <text evidence="1">The sequence shown here is derived from an EMBL/GenBank/DDBJ whole genome shotgun (WGS) entry which is preliminary data.</text>
</comment>
<gene>
    <name evidence="1" type="ORF">KQY15_17165</name>
</gene>
<proteinExistence type="predicted"/>
<keyword evidence="2" id="KW-1185">Reference proteome</keyword>
<reference evidence="1 2" key="1">
    <citation type="submission" date="2021-06" db="EMBL/GenBank/DDBJ databases">
        <title>Rheinheimera indica sp. nov., isolated from deep-sea sediment.</title>
        <authorList>
            <person name="Wang Z."/>
            <person name="Zhang X.-Y."/>
        </authorList>
    </citation>
    <scope>NUCLEOTIDE SEQUENCE [LARGE SCALE GENOMIC DNA]</scope>
    <source>
        <strain evidence="1 2">SM2107</strain>
    </source>
</reference>
<evidence type="ECO:0000313" key="1">
    <source>
        <dbReference type="EMBL" id="MBV2130830.1"/>
    </source>
</evidence>
<accession>A0ABS6MQI6</accession>
<dbReference type="RefSeq" id="WP_217671135.1">
    <property type="nucleotide sequence ID" value="NZ_JAHRID010000009.1"/>
</dbReference>
<dbReference type="EMBL" id="JAHRID010000009">
    <property type="protein sequence ID" value="MBV2130830.1"/>
    <property type="molecule type" value="Genomic_DNA"/>
</dbReference>